<reference evidence="4 5" key="1">
    <citation type="submission" date="2020-07" db="EMBL/GenBank/DDBJ databases">
        <authorList>
            <person name="Khare M."/>
        </authorList>
    </citation>
    <scope>NUCLEOTIDE SEQUENCE [LARGE SCALE GENOMIC DNA]</scope>
    <source>
        <strain evidence="4 5">P8776</strain>
    </source>
</reference>
<dbReference type="RefSeq" id="WP_181729881.1">
    <property type="nucleotide sequence ID" value="NZ_JACEOR010000357.1"/>
</dbReference>
<dbReference type="InterPro" id="IPR029052">
    <property type="entry name" value="Metallo-depent_PP-like"/>
</dbReference>
<evidence type="ECO:0000313" key="5">
    <source>
        <dbReference type="Proteomes" id="UP000580709"/>
    </source>
</evidence>
<evidence type="ECO:0000256" key="1">
    <source>
        <dbReference type="SAM" id="MobiDB-lite"/>
    </source>
</evidence>
<name>A0A838WUA8_9CORY</name>
<dbReference type="GO" id="GO:0005737">
    <property type="term" value="C:cytoplasm"/>
    <property type="evidence" value="ECO:0007669"/>
    <property type="project" value="TreeGrafter"/>
</dbReference>
<keyword evidence="2" id="KW-0732">Signal</keyword>
<proteinExistence type="predicted"/>
<feature type="domain" description="Calcineurin-like phosphoesterase" evidence="3">
    <location>
        <begin position="58"/>
        <end position="317"/>
    </location>
</feature>
<comment type="caution">
    <text evidence="4">The sequence shown here is derived from an EMBL/GenBank/DDBJ whole genome shotgun (WGS) entry which is preliminary data.</text>
</comment>
<dbReference type="EMBL" id="JACEOR010000357">
    <property type="protein sequence ID" value="MBA4505344.1"/>
    <property type="molecule type" value="Genomic_DNA"/>
</dbReference>
<feature type="chain" id="PRO_5032558701" evidence="2">
    <location>
        <begin position="27"/>
        <end position="426"/>
    </location>
</feature>
<feature type="signal peptide" evidence="2">
    <location>
        <begin position="1"/>
        <end position="26"/>
    </location>
</feature>
<dbReference type="PANTHER" id="PTHR32440:SF0">
    <property type="entry name" value="PHOSPHATASE DCR2-RELATED"/>
    <property type="match status" value="1"/>
</dbReference>
<protein>
    <submittedName>
        <fullName evidence="4">Metallophosphoesterase</fullName>
    </submittedName>
</protein>
<gene>
    <name evidence="4" type="ORF">H0H28_08450</name>
</gene>
<dbReference type="InterPro" id="IPR004843">
    <property type="entry name" value="Calcineurin-like_PHP"/>
</dbReference>
<organism evidence="4 5">
    <name type="scientific">Corynebacterium sanguinis</name>
    <dbReference type="NCBI Taxonomy" id="2594913"/>
    <lineage>
        <taxon>Bacteria</taxon>
        <taxon>Bacillati</taxon>
        <taxon>Actinomycetota</taxon>
        <taxon>Actinomycetes</taxon>
        <taxon>Mycobacteriales</taxon>
        <taxon>Corynebacteriaceae</taxon>
        <taxon>Corynebacterium</taxon>
    </lineage>
</organism>
<keyword evidence="5" id="KW-1185">Reference proteome</keyword>
<feature type="region of interest" description="Disordered" evidence="1">
    <location>
        <begin position="389"/>
        <end position="426"/>
    </location>
</feature>
<dbReference type="Pfam" id="PF00149">
    <property type="entry name" value="Metallophos"/>
    <property type="match status" value="1"/>
</dbReference>
<feature type="compositionally biased region" description="Low complexity" evidence="1">
    <location>
        <begin position="415"/>
        <end position="426"/>
    </location>
</feature>
<evidence type="ECO:0000259" key="3">
    <source>
        <dbReference type="Pfam" id="PF00149"/>
    </source>
</evidence>
<evidence type="ECO:0000256" key="2">
    <source>
        <dbReference type="SAM" id="SignalP"/>
    </source>
</evidence>
<dbReference type="InterPro" id="IPR006311">
    <property type="entry name" value="TAT_signal"/>
</dbReference>
<dbReference type="AlphaFoldDB" id="A0A838WUA8"/>
<dbReference type="PANTHER" id="PTHR32440">
    <property type="entry name" value="PHOSPHATASE DCR2-RELATED-RELATED"/>
    <property type="match status" value="1"/>
</dbReference>
<dbReference type="Proteomes" id="UP000580709">
    <property type="component" value="Unassembled WGS sequence"/>
</dbReference>
<sequence>MADQTPPALSLTRRSLLFGVATAAAAASLPATSCAAAQAQPAADSPMPLRFDASGRFKIIQFNDTQDNHLTDHRTIEFMERVLDAEKPGFALINGDVIDGGPTTPEQVYQAVKNVVLPMESRAIPWAITFGNHDEDSIEEHGTGVTEAHIAEFVRTYKYNLNPPAGDRPFGHSDAHLLIASAHDAARASYSVWLVDSGNSMPEDFQEAAGEDVPHYDYIRPAQIDWYLGRSRAAEARFGAPVPGLMFFHIPTYEHRDMWFGGPAKTSGIDHNAAARKHNIDGVKHEDVYYGAFNSGIYAAVRDRGDVQGIYCGHDHINSFYGDYYGVELGYCPGTGFAPYGLRDGTRDQHTLRGARVFELNENTERVYESTRLIFAKDLGADMAPAKQPIDAPAPLPDYVTLPSATPTPVPAEGSSLSSNALSSLS</sequence>
<evidence type="ECO:0000313" key="4">
    <source>
        <dbReference type="EMBL" id="MBA4505344.1"/>
    </source>
</evidence>
<dbReference type="Gene3D" id="3.60.21.10">
    <property type="match status" value="1"/>
</dbReference>
<dbReference type="PROSITE" id="PS51318">
    <property type="entry name" value="TAT"/>
    <property type="match status" value="1"/>
</dbReference>
<dbReference type="SUPFAM" id="SSF56300">
    <property type="entry name" value="Metallo-dependent phosphatases"/>
    <property type="match status" value="1"/>
</dbReference>
<dbReference type="CDD" id="cd07383">
    <property type="entry name" value="MPP_Dcr2"/>
    <property type="match status" value="1"/>
</dbReference>
<accession>A0A838WUA8</accession>
<dbReference type="GO" id="GO:0016788">
    <property type="term" value="F:hydrolase activity, acting on ester bonds"/>
    <property type="evidence" value="ECO:0007669"/>
    <property type="project" value="TreeGrafter"/>
</dbReference>